<protein>
    <submittedName>
        <fullName evidence="1">Uncharacterized protein</fullName>
    </submittedName>
</protein>
<accession>A0A2R6RIM6</accession>
<evidence type="ECO:0000313" key="2">
    <source>
        <dbReference type="Proteomes" id="UP000186601"/>
    </source>
</evidence>
<dbReference type="Proteomes" id="UP000186601">
    <property type="component" value="Unassembled WGS sequence"/>
</dbReference>
<gene>
    <name evidence="1" type="ORF">PHLCEN_2v2640</name>
</gene>
<proteinExistence type="predicted"/>
<dbReference type="EMBL" id="MLYV02000248">
    <property type="protein sequence ID" value="PSS29873.1"/>
    <property type="molecule type" value="Genomic_DNA"/>
</dbReference>
<comment type="caution">
    <text evidence="1">The sequence shown here is derived from an EMBL/GenBank/DDBJ whole genome shotgun (WGS) entry which is preliminary data.</text>
</comment>
<name>A0A2R6RIM6_9APHY</name>
<keyword evidence="2" id="KW-1185">Reference proteome</keyword>
<sequence length="88" mass="9790">MSTGPEFYKKWRGECKVPGLRLLKRNALLKATVTDHSISSGNSDIGSNHLYTTDVLSGLRSATSWREVLIQGSYGPRPRLSHMWEGGE</sequence>
<organism evidence="1 2">
    <name type="scientific">Hermanssonia centrifuga</name>
    <dbReference type="NCBI Taxonomy" id="98765"/>
    <lineage>
        <taxon>Eukaryota</taxon>
        <taxon>Fungi</taxon>
        <taxon>Dikarya</taxon>
        <taxon>Basidiomycota</taxon>
        <taxon>Agaricomycotina</taxon>
        <taxon>Agaricomycetes</taxon>
        <taxon>Polyporales</taxon>
        <taxon>Meruliaceae</taxon>
        <taxon>Hermanssonia</taxon>
    </lineage>
</organism>
<evidence type="ECO:0000313" key="1">
    <source>
        <dbReference type="EMBL" id="PSS29873.1"/>
    </source>
</evidence>
<reference evidence="1 2" key="1">
    <citation type="submission" date="2018-02" db="EMBL/GenBank/DDBJ databases">
        <title>Genome sequence of the basidiomycete white-rot fungus Phlebia centrifuga.</title>
        <authorList>
            <person name="Granchi Z."/>
            <person name="Peng M."/>
            <person name="de Vries R.P."/>
            <person name="Hilden K."/>
            <person name="Makela M.R."/>
            <person name="Grigoriev I."/>
            <person name="Riley R."/>
        </authorList>
    </citation>
    <scope>NUCLEOTIDE SEQUENCE [LARGE SCALE GENOMIC DNA]</scope>
    <source>
        <strain evidence="1 2">FBCC195</strain>
    </source>
</reference>
<dbReference type="AlphaFoldDB" id="A0A2R6RIM6"/>